<evidence type="ECO:0000313" key="3">
    <source>
        <dbReference type="Proteomes" id="UP001057134"/>
    </source>
</evidence>
<evidence type="ECO:0008006" key="4">
    <source>
        <dbReference type="Google" id="ProtNLM"/>
    </source>
</evidence>
<dbReference type="InterPro" id="IPR038750">
    <property type="entry name" value="YczE/YyaS-like"/>
</dbReference>
<gene>
    <name evidence="2" type="ORF">SK3146_03864</name>
</gene>
<name>A0ABY4RQ79_9BACL</name>
<reference evidence="2" key="2">
    <citation type="journal article" date="2021" name="J Anim Sci Technol">
        <title>Complete genome sequence of Paenibacillus konkukensis sp. nov. SK3146 as a potential probiotic strain.</title>
        <authorList>
            <person name="Jung H.I."/>
            <person name="Park S."/>
            <person name="Niu K.M."/>
            <person name="Lee S.W."/>
            <person name="Kothari D."/>
            <person name="Yi K.J."/>
            <person name="Kim S.K."/>
        </authorList>
    </citation>
    <scope>NUCLEOTIDE SEQUENCE</scope>
    <source>
        <strain evidence="2">SK3146</strain>
    </source>
</reference>
<feature type="transmembrane region" description="Helical" evidence="1">
    <location>
        <begin position="168"/>
        <end position="190"/>
    </location>
</feature>
<proteinExistence type="predicted"/>
<protein>
    <recommendedName>
        <fullName evidence="4">Membrane protein YczE</fullName>
    </recommendedName>
</protein>
<feature type="transmembrane region" description="Helical" evidence="1">
    <location>
        <begin position="196"/>
        <end position="214"/>
    </location>
</feature>
<dbReference type="EMBL" id="CP027059">
    <property type="protein sequence ID" value="UQZ84609.1"/>
    <property type="molecule type" value="Genomic_DNA"/>
</dbReference>
<keyword evidence="3" id="KW-1185">Reference proteome</keyword>
<dbReference type="Pfam" id="PF19700">
    <property type="entry name" value="DUF6198"/>
    <property type="match status" value="1"/>
</dbReference>
<dbReference type="PANTHER" id="PTHR40078:SF1">
    <property type="entry name" value="INTEGRAL MEMBRANE PROTEIN"/>
    <property type="match status" value="1"/>
</dbReference>
<feature type="transmembrane region" description="Helical" evidence="1">
    <location>
        <begin position="92"/>
        <end position="112"/>
    </location>
</feature>
<sequence>MQKNAEDLKSDGSLTKRWIMYIIGIYILTIGVSLAIKAGIGISPQSSLTRVMTVVYPGLSQGTYNFILEMIMLFLTFVVLPKGFKLKNFTSLIPSFVLAVCLDFNLKMTGFIQLDLYFSKLLLLILGDAALAFGLFLMIRADLVLMPIDLFVHTLVMKTQRKWGNIKTIFDCSLLIISASIGLIFLHKIMFIREGTVLNAIFVGQYLIFYSYLFRRVKARKDAANNNNLIDA</sequence>
<evidence type="ECO:0000256" key="1">
    <source>
        <dbReference type="SAM" id="Phobius"/>
    </source>
</evidence>
<feature type="transmembrane region" description="Helical" evidence="1">
    <location>
        <begin position="21"/>
        <end position="42"/>
    </location>
</feature>
<evidence type="ECO:0000313" key="2">
    <source>
        <dbReference type="EMBL" id="UQZ84609.1"/>
    </source>
</evidence>
<dbReference type="Proteomes" id="UP001057134">
    <property type="component" value="Chromosome"/>
</dbReference>
<accession>A0ABY4RQ79</accession>
<dbReference type="RefSeq" id="WP_249860357.1">
    <property type="nucleotide sequence ID" value="NZ_CP027059.1"/>
</dbReference>
<keyword evidence="1" id="KW-0812">Transmembrane</keyword>
<reference evidence="2" key="1">
    <citation type="submission" date="2018-02" db="EMBL/GenBank/DDBJ databases">
        <authorList>
            <person name="Kim S.-K."/>
            <person name="Jung H.-I."/>
            <person name="Lee S.-W."/>
        </authorList>
    </citation>
    <scope>NUCLEOTIDE SEQUENCE</scope>
    <source>
        <strain evidence="2">SK3146</strain>
    </source>
</reference>
<keyword evidence="1" id="KW-1133">Transmembrane helix</keyword>
<organism evidence="2 3">
    <name type="scientific">Paenibacillus konkukensis</name>
    <dbReference type="NCBI Taxonomy" id="2020716"/>
    <lineage>
        <taxon>Bacteria</taxon>
        <taxon>Bacillati</taxon>
        <taxon>Bacillota</taxon>
        <taxon>Bacilli</taxon>
        <taxon>Bacillales</taxon>
        <taxon>Paenibacillaceae</taxon>
        <taxon>Paenibacillus</taxon>
    </lineage>
</organism>
<keyword evidence="1" id="KW-0472">Membrane</keyword>
<dbReference type="PANTHER" id="PTHR40078">
    <property type="entry name" value="INTEGRAL MEMBRANE PROTEIN-RELATED"/>
    <property type="match status" value="1"/>
</dbReference>
<feature type="transmembrane region" description="Helical" evidence="1">
    <location>
        <begin position="62"/>
        <end position="80"/>
    </location>
</feature>